<feature type="region of interest" description="Disordered" evidence="2">
    <location>
        <begin position="936"/>
        <end position="1043"/>
    </location>
</feature>
<feature type="domain" description="Integrase catalytic" evidence="3">
    <location>
        <begin position="457"/>
        <end position="649"/>
    </location>
</feature>
<proteinExistence type="predicted"/>
<organism evidence="4 5">
    <name type="scientific">Tanacetum coccineum</name>
    <dbReference type="NCBI Taxonomy" id="301880"/>
    <lineage>
        <taxon>Eukaryota</taxon>
        <taxon>Viridiplantae</taxon>
        <taxon>Streptophyta</taxon>
        <taxon>Embryophyta</taxon>
        <taxon>Tracheophyta</taxon>
        <taxon>Spermatophyta</taxon>
        <taxon>Magnoliopsida</taxon>
        <taxon>eudicotyledons</taxon>
        <taxon>Gunneridae</taxon>
        <taxon>Pentapetalae</taxon>
        <taxon>asterids</taxon>
        <taxon>campanulids</taxon>
        <taxon>Asterales</taxon>
        <taxon>Asteraceae</taxon>
        <taxon>Asteroideae</taxon>
        <taxon>Anthemideae</taxon>
        <taxon>Anthemidinae</taxon>
        <taxon>Tanacetum</taxon>
    </lineage>
</organism>
<evidence type="ECO:0000259" key="3">
    <source>
        <dbReference type="PROSITE" id="PS50994"/>
    </source>
</evidence>
<dbReference type="SUPFAM" id="SSF53098">
    <property type="entry name" value="Ribonuclease H-like"/>
    <property type="match status" value="1"/>
</dbReference>
<keyword evidence="1" id="KW-0511">Multifunctional enzyme</keyword>
<dbReference type="InterPro" id="IPR001584">
    <property type="entry name" value="Integrase_cat-core"/>
</dbReference>
<evidence type="ECO:0000256" key="1">
    <source>
        <dbReference type="ARBA" id="ARBA00023268"/>
    </source>
</evidence>
<keyword evidence="4" id="KW-0548">Nucleotidyltransferase</keyword>
<dbReference type="SUPFAM" id="SSF56672">
    <property type="entry name" value="DNA/RNA polymerases"/>
    <property type="match status" value="1"/>
</dbReference>
<feature type="compositionally biased region" description="Acidic residues" evidence="2">
    <location>
        <begin position="792"/>
        <end position="809"/>
    </location>
</feature>
<evidence type="ECO:0000313" key="4">
    <source>
        <dbReference type="EMBL" id="GJT27667.1"/>
    </source>
</evidence>
<evidence type="ECO:0000313" key="5">
    <source>
        <dbReference type="Proteomes" id="UP001151760"/>
    </source>
</evidence>
<reference evidence="4" key="1">
    <citation type="journal article" date="2022" name="Int. J. Mol. Sci.">
        <title>Draft Genome of Tanacetum Coccineum: Genomic Comparison of Closely Related Tanacetum-Family Plants.</title>
        <authorList>
            <person name="Yamashiro T."/>
            <person name="Shiraishi A."/>
            <person name="Nakayama K."/>
            <person name="Satake H."/>
        </authorList>
    </citation>
    <scope>NUCLEOTIDE SEQUENCE</scope>
</reference>
<dbReference type="PROSITE" id="PS50994">
    <property type="entry name" value="INTEGRASE"/>
    <property type="match status" value="1"/>
</dbReference>
<protein>
    <submittedName>
        <fullName evidence="4">Reverse transcriptase</fullName>
    </submittedName>
</protein>
<reference evidence="4" key="2">
    <citation type="submission" date="2022-01" db="EMBL/GenBank/DDBJ databases">
        <authorList>
            <person name="Yamashiro T."/>
            <person name="Shiraishi A."/>
            <person name="Satake H."/>
            <person name="Nakayama K."/>
        </authorList>
    </citation>
    <scope>NUCLEOTIDE SEQUENCE</scope>
</reference>
<dbReference type="Proteomes" id="UP001151760">
    <property type="component" value="Unassembled WGS sequence"/>
</dbReference>
<evidence type="ECO:0000256" key="2">
    <source>
        <dbReference type="SAM" id="MobiDB-lite"/>
    </source>
</evidence>
<dbReference type="Gene3D" id="3.10.10.10">
    <property type="entry name" value="HIV Type 1 Reverse Transcriptase, subunit A, domain 1"/>
    <property type="match status" value="1"/>
</dbReference>
<sequence length="1150" mass="129996">MAPSTRATSSSNVNGKIVDDGTKRYVNEALAGIRRGMEEMLSQITSLSLQNQVVNGAVRPQNQYGRMTKWLSNLGDIKCNFKELKMEFMYNQKKIALRGTHKAVVQMIDERKQLNDMAESTQVKMFMICVYPNTGLSLMSAEHTSSEVVKEPKLSMVVKEFDDVFALPIELPPKRTHEHRIPLMEGVPPVIIWPYRQPLVQKDAIEAMVNELLEAGVIKPSHNSLNRGTIKDKFPIPVIDELIDELHRAVIFSKLDLSFSEHVQHLTMVLKTMRDHKLFAKKSMYVFGTSHVEYLGYVISTQRVATDPSKIVAIEDWHVSTKIKQLRGFLGLTSGLMKLNPHFFALKTAMSMAPVLALPDFTIAFEIETNASGMGIEAVLQQRGHFIAYLSKSLAPKHQSLSTYEKYSVSWNTQCDNGVTDNNCVWVQVFEDWVVKGIGIDSEKFLESDIRRVESQRTVQPLPILKRILGQYFKDFIKVLLNSKGFNVIFVVVDRLTKYAHFMALSHPFSAAQVVQLFLDTVYKLHGLPTIIISDRDKLNYGITPFQAVYSQTPPIHVPYLGGLSKVDVVDGTLEAREQAIQMLKFHLARQVTVRQGKQNKFSPKSFGLFKVLERIVKISFNYRRPLGFGSIAGGLDHVNPVIRLPIEHGISRVLGVNEGARYMEVIIDRVNIKDLDLSCILRTILRLPYHFRYHDSEPGRAFWGANDEEISKGGIPRVIVLGYNGLPIQPVAPPSPDYIPGPEDPHTLLVPQDEDEREPMFVHAHDPDLVIEPLHPGVYSIGVTRYVSGSDYEEDPEEYEDDETEDGPVDYPMDGGDDDNGDSSGVDADEDEDDRDEDDEDEEEEEHLALSPVYTTPPLTTYFGARITSRPQISHIPSTKGRRLRDSGHGILSPSTTYLTTPPSAGERLLDWRGVLPQTPPVPRDEDEREPMFVQAHDPDYVPEPIYPEYIPLEDEHEFPAEEQPLPPVDSPTAESPGYVTESDPEEDPEEYEDDETEDGPVDYPMDGGDDGDDDDDDSSRDDANDEDEDDEDEEEEAYASREAWAHSIGLSQATHQELQTHRDHVYAHETHLQAHQTQLQLQGTLIQTQHQDQTVETLRVIIDMSREMSDMQAELLALRGQHRRARQPRPEARILDHQDASRDADNHI</sequence>
<dbReference type="InterPro" id="IPR012337">
    <property type="entry name" value="RNaseH-like_sf"/>
</dbReference>
<feature type="compositionally biased region" description="Acidic residues" evidence="2">
    <location>
        <begin position="1009"/>
        <end position="1039"/>
    </location>
</feature>
<feature type="compositionally biased region" description="Acidic residues" evidence="2">
    <location>
        <begin position="984"/>
        <end position="1002"/>
    </location>
</feature>
<feature type="region of interest" description="Disordered" evidence="2">
    <location>
        <begin position="792"/>
        <end position="907"/>
    </location>
</feature>
<dbReference type="InterPro" id="IPR041577">
    <property type="entry name" value="RT_RNaseH_2"/>
</dbReference>
<dbReference type="PANTHER" id="PTHR37984:SF5">
    <property type="entry name" value="PROTEIN NYNRIN-LIKE"/>
    <property type="match status" value="1"/>
</dbReference>
<keyword evidence="4" id="KW-0808">Transferase</keyword>
<feature type="compositionally biased region" description="Basic and acidic residues" evidence="2">
    <location>
        <begin position="1130"/>
        <end position="1150"/>
    </location>
</feature>
<name>A0ABQ5CM56_9ASTR</name>
<dbReference type="Pfam" id="PF17919">
    <property type="entry name" value="RT_RNaseH_2"/>
    <property type="match status" value="1"/>
</dbReference>
<feature type="compositionally biased region" description="Acidic residues" evidence="2">
    <location>
        <begin position="816"/>
        <end position="847"/>
    </location>
</feature>
<keyword evidence="5" id="KW-1185">Reference proteome</keyword>
<feature type="region of interest" description="Disordered" evidence="2">
    <location>
        <begin position="1123"/>
        <end position="1150"/>
    </location>
</feature>
<comment type="caution">
    <text evidence="4">The sequence shown here is derived from an EMBL/GenBank/DDBJ whole genome shotgun (WGS) entry which is preliminary data.</text>
</comment>
<dbReference type="PANTHER" id="PTHR37984">
    <property type="entry name" value="PROTEIN CBG26694"/>
    <property type="match status" value="1"/>
</dbReference>
<dbReference type="Gene3D" id="3.30.70.270">
    <property type="match status" value="2"/>
</dbReference>
<dbReference type="GO" id="GO:0003964">
    <property type="term" value="F:RNA-directed DNA polymerase activity"/>
    <property type="evidence" value="ECO:0007669"/>
    <property type="project" value="UniProtKB-KW"/>
</dbReference>
<feature type="compositionally biased region" description="Low complexity" evidence="2">
    <location>
        <begin position="893"/>
        <end position="905"/>
    </location>
</feature>
<dbReference type="InterPro" id="IPR043128">
    <property type="entry name" value="Rev_trsase/Diguanyl_cyclase"/>
</dbReference>
<dbReference type="InterPro" id="IPR043502">
    <property type="entry name" value="DNA/RNA_pol_sf"/>
</dbReference>
<dbReference type="EMBL" id="BQNB010014397">
    <property type="protein sequence ID" value="GJT27667.1"/>
    <property type="molecule type" value="Genomic_DNA"/>
</dbReference>
<keyword evidence="4" id="KW-0695">RNA-directed DNA polymerase</keyword>
<dbReference type="InterPro" id="IPR050951">
    <property type="entry name" value="Retrovirus_Pol_polyprotein"/>
</dbReference>
<gene>
    <name evidence="4" type="ORF">Tco_0907942</name>
</gene>
<accession>A0ABQ5CM56</accession>
<dbReference type="Gene3D" id="3.30.420.10">
    <property type="entry name" value="Ribonuclease H-like superfamily/Ribonuclease H"/>
    <property type="match status" value="1"/>
</dbReference>
<dbReference type="InterPro" id="IPR036397">
    <property type="entry name" value="RNaseH_sf"/>
</dbReference>